<dbReference type="Gene3D" id="2.30.110.10">
    <property type="entry name" value="Electron Transport, Fmn-binding Protein, Chain A"/>
    <property type="match status" value="1"/>
</dbReference>
<dbReference type="PANTHER" id="PTHR34818:SF1">
    <property type="entry name" value="PROTEIN BLI-3"/>
    <property type="match status" value="1"/>
</dbReference>
<dbReference type="InterPro" id="IPR012349">
    <property type="entry name" value="Split_barrel_FMN-bd"/>
</dbReference>
<dbReference type="SUPFAM" id="SSF50475">
    <property type="entry name" value="FMN-binding split barrel"/>
    <property type="match status" value="1"/>
</dbReference>
<dbReference type="OrthoDB" id="5431160at2"/>
<evidence type="ECO:0000313" key="3">
    <source>
        <dbReference type="Proteomes" id="UP000256869"/>
    </source>
</evidence>
<reference evidence="2 3" key="1">
    <citation type="submission" date="2018-07" db="EMBL/GenBank/DDBJ databases">
        <title>Genomic Encyclopedia of Type Strains, Phase III (KMG-III): the genomes of soil and plant-associated and newly described type strains.</title>
        <authorList>
            <person name="Whitman W."/>
        </authorList>
    </citation>
    <scope>NUCLEOTIDE SEQUENCE [LARGE SCALE GENOMIC DNA]</scope>
    <source>
        <strain evidence="2 3">CECT 8236</strain>
    </source>
</reference>
<dbReference type="RefSeq" id="WP_115995915.1">
    <property type="nucleotide sequence ID" value="NZ_QRDY01000040.1"/>
</dbReference>
<dbReference type="Proteomes" id="UP000256869">
    <property type="component" value="Unassembled WGS sequence"/>
</dbReference>
<accession>A0A3D9HQJ9</accession>
<dbReference type="EMBL" id="QRDY01000040">
    <property type="protein sequence ID" value="RED51719.1"/>
    <property type="molecule type" value="Genomic_DNA"/>
</dbReference>
<evidence type="ECO:0000313" key="2">
    <source>
        <dbReference type="EMBL" id="RED51719.1"/>
    </source>
</evidence>
<sequence length="139" mass="16045">MGDSDLEQRIIGALDKHRFAAFATVENNKPKARYMALFHENLTIHLATNRKTHKVEELQANPHVYLLLGNDGKSPSEVVEIEGTAKITSDESLREKYWGDEFKQWFDGPQDPDYVILEITPKRIEYSGADRRLQVWESE</sequence>
<comment type="caution">
    <text evidence="2">The sequence shown here is derived from an EMBL/GenBank/DDBJ whole genome shotgun (WGS) entry which is preliminary data.</text>
</comment>
<keyword evidence="3" id="KW-1185">Reference proteome</keyword>
<dbReference type="Pfam" id="PF01243">
    <property type="entry name" value="PNPOx_N"/>
    <property type="match status" value="1"/>
</dbReference>
<dbReference type="AlphaFoldDB" id="A0A3D9HQJ9"/>
<gene>
    <name evidence="2" type="ORF">DFP95_14014</name>
</gene>
<dbReference type="InterPro" id="IPR011576">
    <property type="entry name" value="Pyridox_Oxase_N"/>
</dbReference>
<proteinExistence type="predicted"/>
<protein>
    <submittedName>
        <fullName evidence="2">General stress protein 26</fullName>
    </submittedName>
</protein>
<feature type="domain" description="Pyridoxamine 5'-phosphate oxidase N-terminal" evidence="1">
    <location>
        <begin position="13"/>
        <end position="126"/>
    </location>
</feature>
<evidence type="ECO:0000259" key="1">
    <source>
        <dbReference type="Pfam" id="PF01243"/>
    </source>
</evidence>
<name>A0A3D9HQJ9_9BACL</name>
<dbReference type="PANTHER" id="PTHR34818">
    <property type="entry name" value="PROTEIN BLI-3"/>
    <property type="match status" value="1"/>
</dbReference>
<organism evidence="2 3">
    <name type="scientific">Cohnella lupini</name>
    <dbReference type="NCBI Taxonomy" id="1294267"/>
    <lineage>
        <taxon>Bacteria</taxon>
        <taxon>Bacillati</taxon>
        <taxon>Bacillota</taxon>
        <taxon>Bacilli</taxon>
        <taxon>Bacillales</taxon>
        <taxon>Paenibacillaceae</taxon>
        <taxon>Cohnella</taxon>
    </lineage>
</organism>
<dbReference type="InterPro" id="IPR052917">
    <property type="entry name" value="Stress-Dev_Protein"/>
</dbReference>